<dbReference type="Pfam" id="PF20967">
    <property type="entry name" value="MASE7"/>
    <property type="match status" value="1"/>
</dbReference>
<dbReference type="GO" id="GO:0005524">
    <property type="term" value="F:ATP binding"/>
    <property type="evidence" value="ECO:0007669"/>
    <property type="project" value="UniProtKB-KW"/>
</dbReference>
<keyword evidence="12 18" id="KW-0472">Membrane</keyword>
<sequence>MGDLLKSRLLGWISYGTEKFEGPAKRRIVMTNILVMLITALAVPHAILFALYDAEALWIPICLTMFCAIAFQLTPLLHASNPYAGGLYNLTLWLAFATTIAWMFSARSGAHFYLLAGATTAIAIFGIRQNPLSILSILLGLACFIIADRNFDQPAPFIVVSDGFLDVFYYLSIPTAMLFIFCMVFYGFKQASLAEEALQKEYEYSEALLANMLPGPIAAQLKRNPGRTIADSHEEATILFADIVGFTPRASHQSPDMLVKFLNQLFTRFDELANRHGLEKIKTLGDAFMVAGGMPEPQPDHAERVARMALDMVAETNKFAEEMGETIELRIGIHTGPVVAGVIGTKKPFYDVWGDTVNTAARLETFGTNGKIQVTAETKAILGSQFNFEERGKVSIKGKGDLDLWYLEGAR</sequence>
<dbReference type="FunFam" id="3.30.70.1230:FF:000033">
    <property type="entry name" value="Adenylate cyclase"/>
    <property type="match status" value="1"/>
</dbReference>
<evidence type="ECO:0000256" key="5">
    <source>
        <dbReference type="ARBA" id="ARBA00022692"/>
    </source>
</evidence>
<evidence type="ECO:0000256" key="15">
    <source>
        <dbReference type="ARBA" id="ARBA00032637"/>
    </source>
</evidence>
<feature type="transmembrane region" description="Helical" evidence="18">
    <location>
        <begin position="110"/>
        <end position="127"/>
    </location>
</feature>
<feature type="transmembrane region" description="Helical" evidence="18">
    <location>
        <begin position="57"/>
        <end position="74"/>
    </location>
</feature>
<dbReference type="GO" id="GO:0007168">
    <property type="term" value="P:receptor guanylyl cyclase signaling pathway"/>
    <property type="evidence" value="ECO:0007669"/>
    <property type="project" value="TreeGrafter"/>
</dbReference>
<evidence type="ECO:0000256" key="3">
    <source>
        <dbReference type="ARBA" id="ARBA00012201"/>
    </source>
</evidence>
<keyword evidence="5 18" id="KW-0812">Transmembrane</keyword>
<evidence type="ECO:0000256" key="16">
    <source>
        <dbReference type="ARBA" id="ARBA00064436"/>
    </source>
</evidence>
<evidence type="ECO:0000256" key="14">
    <source>
        <dbReference type="ARBA" id="ARBA00032597"/>
    </source>
</evidence>
<dbReference type="SUPFAM" id="SSF55073">
    <property type="entry name" value="Nucleotide cyclase"/>
    <property type="match status" value="1"/>
</dbReference>
<evidence type="ECO:0000256" key="7">
    <source>
        <dbReference type="ARBA" id="ARBA00022741"/>
    </source>
</evidence>
<evidence type="ECO:0000313" key="20">
    <source>
        <dbReference type="EMBL" id="GGA05135.1"/>
    </source>
</evidence>
<keyword evidence="11" id="KW-0115">cAMP biosynthesis</keyword>
<evidence type="ECO:0000256" key="13">
    <source>
        <dbReference type="ARBA" id="ARBA00023239"/>
    </source>
</evidence>
<name>A0A916VMF3_9RHOB</name>
<feature type="transmembrane region" description="Helical" evidence="18">
    <location>
        <begin position="132"/>
        <end position="147"/>
    </location>
</feature>
<keyword evidence="21" id="KW-1185">Reference proteome</keyword>
<evidence type="ECO:0000256" key="12">
    <source>
        <dbReference type="ARBA" id="ARBA00023136"/>
    </source>
</evidence>
<keyword evidence="10 18" id="KW-1133">Transmembrane helix</keyword>
<evidence type="ECO:0000256" key="4">
    <source>
        <dbReference type="ARBA" id="ARBA00021420"/>
    </source>
</evidence>
<dbReference type="Pfam" id="PF00211">
    <property type="entry name" value="Guanylate_cyc"/>
    <property type="match status" value="1"/>
</dbReference>
<comment type="similarity">
    <text evidence="17">Belongs to the adenylyl cyclase class-4/guanylyl cyclase family.</text>
</comment>
<dbReference type="InterPro" id="IPR001054">
    <property type="entry name" value="A/G_cyclase"/>
</dbReference>
<evidence type="ECO:0000256" key="11">
    <source>
        <dbReference type="ARBA" id="ARBA00022998"/>
    </source>
</evidence>
<dbReference type="EC" id="4.6.1.1" evidence="3"/>
<proteinExistence type="inferred from homology"/>
<dbReference type="SMART" id="SM00044">
    <property type="entry name" value="CYCc"/>
    <property type="match status" value="1"/>
</dbReference>
<keyword evidence="9" id="KW-0460">Magnesium</keyword>
<dbReference type="PROSITE" id="PS50125">
    <property type="entry name" value="GUANYLATE_CYCLASE_2"/>
    <property type="match status" value="1"/>
</dbReference>
<dbReference type="InterPro" id="IPR018297">
    <property type="entry name" value="A/G_cyclase_CS"/>
</dbReference>
<dbReference type="RefSeq" id="WP_188669819.1">
    <property type="nucleotide sequence ID" value="NZ_BMKA01000001.1"/>
</dbReference>
<dbReference type="PANTHER" id="PTHR11920">
    <property type="entry name" value="GUANYLYL CYCLASE"/>
    <property type="match status" value="1"/>
</dbReference>
<dbReference type="PANTHER" id="PTHR11920:SF335">
    <property type="entry name" value="GUANYLATE CYCLASE"/>
    <property type="match status" value="1"/>
</dbReference>
<dbReference type="GO" id="GO:0046872">
    <property type="term" value="F:metal ion binding"/>
    <property type="evidence" value="ECO:0007669"/>
    <property type="project" value="UniProtKB-KW"/>
</dbReference>
<dbReference type="GO" id="GO:0006171">
    <property type="term" value="P:cAMP biosynthetic process"/>
    <property type="evidence" value="ECO:0007669"/>
    <property type="project" value="UniProtKB-KW"/>
</dbReference>
<comment type="catalytic activity">
    <reaction evidence="1">
        <text>ATP = 3',5'-cyclic AMP + diphosphate</text>
        <dbReference type="Rhea" id="RHEA:15389"/>
        <dbReference type="ChEBI" id="CHEBI:30616"/>
        <dbReference type="ChEBI" id="CHEBI:33019"/>
        <dbReference type="ChEBI" id="CHEBI:58165"/>
        <dbReference type="EC" id="4.6.1.1"/>
    </reaction>
</comment>
<reference evidence="20" key="1">
    <citation type="journal article" date="2014" name="Int. J. Syst. Evol. Microbiol.">
        <title>Complete genome sequence of Corynebacterium casei LMG S-19264T (=DSM 44701T), isolated from a smear-ripened cheese.</title>
        <authorList>
            <consortium name="US DOE Joint Genome Institute (JGI-PGF)"/>
            <person name="Walter F."/>
            <person name="Albersmeier A."/>
            <person name="Kalinowski J."/>
            <person name="Ruckert C."/>
        </authorList>
    </citation>
    <scope>NUCLEOTIDE SEQUENCE</scope>
    <source>
        <strain evidence="20">CGMCC 1.15880</strain>
    </source>
</reference>
<dbReference type="EMBL" id="BMKA01000001">
    <property type="protein sequence ID" value="GGA05135.1"/>
    <property type="molecule type" value="Genomic_DNA"/>
</dbReference>
<dbReference type="GO" id="GO:0004016">
    <property type="term" value="F:adenylate cyclase activity"/>
    <property type="evidence" value="ECO:0007669"/>
    <property type="project" value="UniProtKB-EC"/>
</dbReference>
<dbReference type="GO" id="GO:0004383">
    <property type="term" value="F:guanylate cyclase activity"/>
    <property type="evidence" value="ECO:0007669"/>
    <property type="project" value="TreeGrafter"/>
</dbReference>
<dbReference type="InterPro" id="IPR050401">
    <property type="entry name" value="Cyclic_nucleotide_synthase"/>
</dbReference>
<evidence type="ECO:0000256" key="1">
    <source>
        <dbReference type="ARBA" id="ARBA00001593"/>
    </source>
</evidence>
<reference evidence="20" key="2">
    <citation type="submission" date="2020-09" db="EMBL/GenBank/DDBJ databases">
        <authorList>
            <person name="Sun Q."/>
            <person name="Zhou Y."/>
        </authorList>
    </citation>
    <scope>NUCLEOTIDE SEQUENCE</scope>
    <source>
        <strain evidence="20">CGMCC 1.15880</strain>
    </source>
</reference>
<evidence type="ECO:0000313" key="21">
    <source>
        <dbReference type="Proteomes" id="UP000628017"/>
    </source>
</evidence>
<evidence type="ECO:0000259" key="19">
    <source>
        <dbReference type="PROSITE" id="PS50125"/>
    </source>
</evidence>
<evidence type="ECO:0000256" key="10">
    <source>
        <dbReference type="ARBA" id="ARBA00022989"/>
    </source>
</evidence>
<comment type="caution">
    <text evidence="20">The sequence shown here is derived from an EMBL/GenBank/DDBJ whole genome shotgun (WGS) entry which is preliminary data.</text>
</comment>
<evidence type="ECO:0000256" key="17">
    <source>
        <dbReference type="RuleBase" id="RU000405"/>
    </source>
</evidence>
<dbReference type="AlphaFoldDB" id="A0A916VMF3"/>
<dbReference type="PROSITE" id="PS00452">
    <property type="entry name" value="GUANYLATE_CYCLASE_1"/>
    <property type="match status" value="1"/>
</dbReference>
<comment type="subunit">
    <text evidence="16">Homodimer. Can also exist as monomer.</text>
</comment>
<dbReference type="GO" id="GO:0001653">
    <property type="term" value="F:peptide receptor activity"/>
    <property type="evidence" value="ECO:0007669"/>
    <property type="project" value="TreeGrafter"/>
</dbReference>
<protein>
    <recommendedName>
        <fullName evidence="4">Adenylate cyclase</fullName>
        <ecNumber evidence="3">4.6.1.1</ecNumber>
    </recommendedName>
    <alternativeName>
        <fullName evidence="14">ATP pyrophosphate-lyase</fullName>
    </alternativeName>
    <alternativeName>
        <fullName evidence="15">Adenylyl cyclase</fullName>
    </alternativeName>
</protein>
<evidence type="ECO:0000256" key="8">
    <source>
        <dbReference type="ARBA" id="ARBA00022840"/>
    </source>
</evidence>
<evidence type="ECO:0000256" key="9">
    <source>
        <dbReference type="ARBA" id="ARBA00022842"/>
    </source>
</evidence>
<keyword evidence="7" id="KW-0547">Nucleotide-binding</keyword>
<feature type="transmembrane region" description="Helical" evidence="18">
    <location>
        <begin position="86"/>
        <end position="104"/>
    </location>
</feature>
<evidence type="ECO:0000256" key="18">
    <source>
        <dbReference type="SAM" id="Phobius"/>
    </source>
</evidence>
<dbReference type="InterPro" id="IPR048432">
    <property type="entry name" value="MASE7"/>
</dbReference>
<dbReference type="Proteomes" id="UP000628017">
    <property type="component" value="Unassembled WGS sequence"/>
</dbReference>
<feature type="domain" description="Guanylate cyclase" evidence="19">
    <location>
        <begin position="237"/>
        <end position="364"/>
    </location>
</feature>
<organism evidence="20 21">
    <name type="scientific">Neptunicoccus cionae</name>
    <dbReference type="NCBI Taxonomy" id="2035344"/>
    <lineage>
        <taxon>Bacteria</taxon>
        <taxon>Pseudomonadati</taxon>
        <taxon>Pseudomonadota</taxon>
        <taxon>Alphaproteobacteria</taxon>
        <taxon>Rhodobacterales</taxon>
        <taxon>Paracoccaceae</taxon>
        <taxon>Neptunicoccus</taxon>
    </lineage>
</organism>
<keyword evidence="13 17" id="KW-0456">Lyase</keyword>
<feature type="transmembrane region" description="Helical" evidence="18">
    <location>
        <begin position="29"/>
        <end position="51"/>
    </location>
</feature>
<dbReference type="GO" id="GO:0035556">
    <property type="term" value="P:intracellular signal transduction"/>
    <property type="evidence" value="ECO:0007669"/>
    <property type="project" value="InterPro"/>
</dbReference>
<feature type="transmembrane region" description="Helical" evidence="18">
    <location>
        <begin position="167"/>
        <end position="188"/>
    </location>
</feature>
<accession>A0A916VMF3</accession>
<evidence type="ECO:0000256" key="6">
    <source>
        <dbReference type="ARBA" id="ARBA00022723"/>
    </source>
</evidence>
<dbReference type="InterPro" id="IPR029787">
    <property type="entry name" value="Nucleotide_cyclase"/>
</dbReference>
<dbReference type="CDD" id="cd07302">
    <property type="entry name" value="CHD"/>
    <property type="match status" value="1"/>
</dbReference>
<keyword evidence="8" id="KW-0067">ATP-binding</keyword>
<evidence type="ECO:0000256" key="2">
    <source>
        <dbReference type="ARBA" id="ARBA00004370"/>
    </source>
</evidence>
<keyword evidence="6" id="KW-0479">Metal-binding</keyword>
<dbReference type="GO" id="GO:0005886">
    <property type="term" value="C:plasma membrane"/>
    <property type="evidence" value="ECO:0007669"/>
    <property type="project" value="TreeGrafter"/>
</dbReference>
<comment type="subcellular location">
    <subcellularLocation>
        <location evidence="2">Membrane</location>
    </subcellularLocation>
</comment>
<dbReference type="Gene3D" id="3.30.70.1230">
    <property type="entry name" value="Nucleotide cyclase"/>
    <property type="match status" value="1"/>
</dbReference>
<gene>
    <name evidence="20" type="primary">cya</name>
    <name evidence="20" type="ORF">GCM10011498_00720</name>
</gene>